<feature type="region of interest" description="Disordered" evidence="1">
    <location>
        <begin position="1195"/>
        <end position="1217"/>
    </location>
</feature>
<proteinExistence type="predicted"/>
<reference evidence="2" key="1">
    <citation type="submission" date="2020-05" db="EMBL/GenBank/DDBJ databases">
        <authorList>
            <person name="Chiriac C."/>
            <person name="Salcher M."/>
            <person name="Ghai R."/>
            <person name="Kavagutti S V."/>
        </authorList>
    </citation>
    <scope>NUCLEOTIDE SEQUENCE</scope>
</reference>
<feature type="region of interest" description="Disordered" evidence="1">
    <location>
        <begin position="1136"/>
        <end position="1163"/>
    </location>
</feature>
<dbReference type="EMBL" id="CAFBIY010000293">
    <property type="protein sequence ID" value="CAB4853612.1"/>
    <property type="molecule type" value="Genomic_DNA"/>
</dbReference>
<dbReference type="AlphaFoldDB" id="A0A6J7C653"/>
<evidence type="ECO:0000313" key="2">
    <source>
        <dbReference type="EMBL" id="CAB4853612.1"/>
    </source>
</evidence>
<dbReference type="AntiFam" id="ANF00172">
    <property type="entry name" value="Shadow ORF (opposite lhr)"/>
</dbReference>
<accession>A0A6J7C653</accession>
<organism evidence="2">
    <name type="scientific">freshwater metagenome</name>
    <dbReference type="NCBI Taxonomy" id="449393"/>
    <lineage>
        <taxon>unclassified sequences</taxon>
        <taxon>metagenomes</taxon>
        <taxon>ecological metagenomes</taxon>
    </lineage>
</organism>
<protein>
    <submittedName>
        <fullName evidence="2">Unannotated protein</fullName>
    </submittedName>
</protein>
<gene>
    <name evidence="2" type="ORF">UFOPK3267_03147</name>
</gene>
<evidence type="ECO:0000256" key="1">
    <source>
        <dbReference type="SAM" id="MobiDB-lite"/>
    </source>
</evidence>
<sequence length="1217" mass="133025">MLCQVSAQCLVQRAVGRLDGLPPRGQRRQLVGEAQANAAVVGTQCTGTHPHQLARCAQLVEFSGAVAAQTGRQQIGLQRAGHQRRALQLPDRLHQPIEATTIAGDALPALQEVGVGVLLDRLDLASQRGQRAATQLAQHVLVAPLAAALVGAELAAYHAALGLQRVERTGGALNRDAETLRQGLDHERAVRARIPHHQGFQRMRHRFGELAGQPERHVAAERVAVTSGIVGGDEALFAGHRHADRTTVLHQFGHPRPAVCLGAQVEFLCRQVAQATQHVVQFVGAAGTASVGQQLQFQLQIGKRPRVEQLAQFLRSQQVAQQITVERQRSGTALGQRAVALVHERRDPVEQQALRERRGLRRVDADDADGATAQLRQHLAQRRHVEHILETLTCRLQQHRERGVLTGHGQQVGRPLPLLPQRRALIGPTARQQQGTRTALAEASAEQAGLRQRRHHQLVDVVGVDDQVGERQILRRFRQAQHDAVVGVHRLHRDVVALHQSTLDGHRPRRVHGHTERTEDAHPPVADLVAEALDNDRAIVGHRAGGLGLLVQVAQHVASGERVERVIGHQRRRRSRCGQGTHFTLEGTQCTAQFQRTSRPVAVPERHLRRHTRRGCDDHTLERDVLDAPRAGPQQERIARAALIDHLLVELTHPRAVGQEHAEQATVGDRAAAHDRQPLAAVAGAQRAVHAVPHQTRAQFIELVAGVTTRQQVEHVVQQVVAELGEPGRTANHGSNVGDSDVGVHAHMGHDLLSQHVERVAQVSAGLDEALAHPLRHHCGLQQIATVFGVERALAGLAHAVPGAADALHPPRHRTRRFHLDDEIDRTHVDAQLEAAGGDDGAQMTALQLIFDDHPLLAGQRAVVRLDELAGNSLLGGEFVEPCCQALGEAAAVAEDDRAAMLQHLRQDARVDAGPHTTLGRRGPHVFHGHHYLDLHLLAHTGVDDGDGSGRSALVAAEEAGDLLQRALRGAEADPLETVACDRLQPFQAEHQVRATLGGGHRVDLVDDHRVHAGQRVGHRTGEHQVQALGRGDQQVGRAARQLRPLAAAGVARAHRHAGFGERHAQPLGRQANAHQRRAQVLLHVERQRPQRRDVEHLDALHRLGVCRPRHEPVDAAEECRERLAAARRRTHQRVLAGPDGGPAVDLRRRRRGERGREPLTHRRREAFEDGMSHGMVGHASRLRQGCRPPPRRCECLPPGASATPPVRVPRAHPSAT</sequence>
<name>A0A6J7C653_9ZZZZ</name>